<dbReference type="InterPro" id="IPR039421">
    <property type="entry name" value="Type_1_exporter"/>
</dbReference>
<name>A0A2D2DR83_9BURK</name>
<keyword evidence="5" id="KW-0354">Hemolysis</keyword>
<dbReference type="InterPro" id="IPR027417">
    <property type="entry name" value="P-loop_NTPase"/>
</dbReference>
<accession>A0A2D2DR83</accession>
<dbReference type="RefSeq" id="WP_099879692.1">
    <property type="nucleotide sequence ID" value="NZ_CP024608.1"/>
</dbReference>
<dbReference type="AlphaFoldDB" id="A0A2D2DR83"/>
<organism evidence="17 18">
    <name type="scientific">Massilia violaceinigra</name>
    <dbReference type="NCBI Taxonomy" id="2045208"/>
    <lineage>
        <taxon>Bacteria</taxon>
        <taxon>Pseudomonadati</taxon>
        <taxon>Pseudomonadota</taxon>
        <taxon>Betaproteobacteria</taxon>
        <taxon>Burkholderiales</taxon>
        <taxon>Oxalobacteraceae</taxon>
        <taxon>Telluria group</taxon>
        <taxon>Massilia</taxon>
    </lineage>
</organism>
<dbReference type="GO" id="GO:0140359">
    <property type="term" value="F:ABC-type transporter activity"/>
    <property type="evidence" value="ECO:0007669"/>
    <property type="project" value="InterPro"/>
</dbReference>
<dbReference type="PANTHER" id="PTHR24221">
    <property type="entry name" value="ATP-BINDING CASSETTE SUB-FAMILY B"/>
    <property type="match status" value="1"/>
</dbReference>
<evidence type="ECO:0000256" key="8">
    <source>
        <dbReference type="ARBA" id="ARBA00022989"/>
    </source>
</evidence>
<evidence type="ECO:0000256" key="11">
    <source>
        <dbReference type="ARBA" id="ARBA00061173"/>
    </source>
</evidence>
<proteinExistence type="inferred from homology"/>
<dbReference type="PROSITE" id="PS00211">
    <property type="entry name" value="ABC_TRANSPORTER_1"/>
    <property type="match status" value="1"/>
</dbReference>
<dbReference type="GO" id="GO:0005886">
    <property type="term" value="C:plasma membrane"/>
    <property type="evidence" value="ECO:0007669"/>
    <property type="project" value="UniProtKB-SubCell"/>
</dbReference>
<comment type="function">
    <text evidence="10">Involved in the export of calmodulin-sensitive adenylate cyclase-hemolysin (cyclolysin).</text>
</comment>
<feature type="transmembrane region" description="Helical" evidence="13">
    <location>
        <begin position="263"/>
        <end position="285"/>
    </location>
</feature>
<dbReference type="GO" id="GO:0005524">
    <property type="term" value="F:ATP binding"/>
    <property type="evidence" value="ECO:0007669"/>
    <property type="project" value="UniProtKB-KW"/>
</dbReference>
<dbReference type="InterPro" id="IPR036640">
    <property type="entry name" value="ABC1_TM_sf"/>
</dbReference>
<evidence type="ECO:0000256" key="7">
    <source>
        <dbReference type="ARBA" id="ARBA00022840"/>
    </source>
</evidence>
<protein>
    <recommendedName>
        <fullName evidence="12">Cyclolysin secretion/processing ATP-binding protein CyaB</fullName>
    </recommendedName>
</protein>
<dbReference type="GO" id="GO:0031640">
    <property type="term" value="P:killing of cells of another organism"/>
    <property type="evidence" value="ECO:0007669"/>
    <property type="project" value="UniProtKB-KW"/>
</dbReference>
<dbReference type="GO" id="GO:0016887">
    <property type="term" value="F:ATP hydrolysis activity"/>
    <property type="evidence" value="ECO:0007669"/>
    <property type="project" value="InterPro"/>
</dbReference>
<dbReference type="SMART" id="SM00382">
    <property type="entry name" value="AAA"/>
    <property type="match status" value="1"/>
</dbReference>
<keyword evidence="9 13" id="KW-0472">Membrane</keyword>
<dbReference type="Pfam" id="PF00664">
    <property type="entry name" value="ABC_membrane"/>
    <property type="match status" value="1"/>
</dbReference>
<reference evidence="17" key="1">
    <citation type="submission" date="2017-10" db="EMBL/GenBank/DDBJ databases">
        <title>Massilia psychrophilum sp. nov., a novel purple-pigmented bacterium isolated from Tianshan glacier, Xinjiang Municipality, China.</title>
        <authorList>
            <person name="Wang H."/>
        </authorList>
    </citation>
    <scope>NUCLEOTIDE SEQUENCE [LARGE SCALE GENOMIC DNA]</scope>
    <source>
        <strain evidence="17">B2</strain>
    </source>
</reference>
<comment type="subcellular location">
    <subcellularLocation>
        <location evidence="1">Cell membrane</location>
        <topology evidence="1">Multi-pass membrane protein</topology>
    </subcellularLocation>
</comment>
<dbReference type="InterPro" id="IPR011527">
    <property type="entry name" value="ABC1_TM_dom"/>
</dbReference>
<dbReference type="Gene3D" id="3.90.70.10">
    <property type="entry name" value="Cysteine proteinases"/>
    <property type="match status" value="1"/>
</dbReference>
<evidence type="ECO:0000256" key="6">
    <source>
        <dbReference type="ARBA" id="ARBA00022741"/>
    </source>
</evidence>
<keyword evidence="18" id="KW-1185">Reference proteome</keyword>
<feature type="domain" description="ABC transporter" evidence="14">
    <location>
        <begin position="469"/>
        <end position="699"/>
    </location>
</feature>
<keyword evidence="4 13" id="KW-0812">Transmembrane</keyword>
<dbReference type="PROSITE" id="PS50929">
    <property type="entry name" value="ABC_TM1F"/>
    <property type="match status" value="1"/>
</dbReference>
<dbReference type="Pfam" id="PF03412">
    <property type="entry name" value="Peptidase_C39"/>
    <property type="match status" value="1"/>
</dbReference>
<keyword evidence="3" id="KW-1003">Cell membrane</keyword>
<dbReference type="InterPro" id="IPR003593">
    <property type="entry name" value="AAA+_ATPase"/>
</dbReference>
<feature type="transmembrane region" description="Helical" evidence="13">
    <location>
        <begin position="189"/>
        <end position="214"/>
    </location>
</feature>
<evidence type="ECO:0000256" key="9">
    <source>
        <dbReference type="ARBA" id="ARBA00023136"/>
    </source>
</evidence>
<evidence type="ECO:0000259" key="16">
    <source>
        <dbReference type="PROSITE" id="PS50990"/>
    </source>
</evidence>
<evidence type="ECO:0000313" key="17">
    <source>
        <dbReference type="EMBL" id="ATQ77480.1"/>
    </source>
</evidence>
<dbReference type="InterPro" id="IPR005074">
    <property type="entry name" value="Peptidase_C39"/>
</dbReference>
<dbReference type="FunFam" id="3.40.50.300:FF:000299">
    <property type="entry name" value="ABC transporter ATP-binding protein/permease"/>
    <property type="match status" value="1"/>
</dbReference>
<dbReference type="GO" id="GO:0006508">
    <property type="term" value="P:proteolysis"/>
    <property type="evidence" value="ECO:0007669"/>
    <property type="project" value="InterPro"/>
</dbReference>
<dbReference type="Gene3D" id="1.20.1560.10">
    <property type="entry name" value="ABC transporter type 1, transmembrane domain"/>
    <property type="match status" value="1"/>
</dbReference>
<sequence>MRQTETAECGLACLAIAASAFGANIELASLRQKYQISSRGMTLREIKEIAADMNMVGRAVRCEVDQLAELKCPALLHWELKHFVVLDKVKGMTFHIHDPARGRIKLYASEVSRKFSGAALELTEAKGFVKRKEPSPLSLKSWFRFIPEMYGPLIHIMILSLLLQCYILASPFYLQLAIDQAAHKGDKSILTVLAFGFGLLCVFNAGATLLRGIVVTRLTALLNWDMTVRLFRHMIRLPLPWYQRRRLADILSRFDSINEIRELLSGALVAVLVDGILAVATLILMFVLAPVLAWVVLGGFAIFVGLRFCALPLSIRFGMDALIANVEENGKRIESVRAIQTLKVMGAENEREGDWANKFSSTIKCNQNSALADLSFTTLQGMVEGAIRIVLIYLGVVAILDAKMSVGLFYAFLAYQTQFTFKAGALFDQVIRWRMTDMYSHRLADIVLTPKEEGIDAAVAGQPEIIGELEFRSLGFSYGPREPYVFAGVSFSVKCGEYVAIVGPSGAGKSTLLKVLCGLYPASQGEVLVDGRPLSWWGPKSVRRALGVVMQDDELLSGTIADNVAFFDEEVEMQRVWVCLRQAAMMDDVMNMPLRAETMIGDMGSSLSGGQKQRLLLARALYRRPKILVLDEATSHLDVAREGEINAALKALSITRIIVAHRQETIDSADRVIRLENGRVVSDRELKKSSLILHGSKLA</sequence>
<evidence type="ECO:0000256" key="1">
    <source>
        <dbReference type="ARBA" id="ARBA00004651"/>
    </source>
</evidence>
<feature type="domain" description="ABC transmembrane type-1" evidence="15">
    <location>
        <begin position="156"/>
        <end position="435"/>
    </location>
</feature>
<feature type="transmembrane region" description="Helical" evidence="13">
    <location>
        <begin position="291"/>
        <end position="310"/>
    </location>
</feature>
<keyword evidence="5" id="KW-0204">Cytolysis</keyword>
<evidence type="ECO:0000259" key="14">
    <source>
        <dbReference type="PROSITE" id="PS50893"/>
    </source>
</evidence>
<keyword evidence="6" id="KW-0547">Nucleotide-binding</keyword>
<dbReference type="KEGG" id="mass:CR152_25480"/>
<keyword evidence="7 17" id="KW-0067">ATP-binding</keyword>
<evidence type="ECO:0000256" key="13">
    <source>
        <dbReference type="SAM" id="Phobius"/>
    </source>
</evidence>
<keyword evidence="8 13" id="KW-1133">Transmembrane helix</keyword>
<dbReference type="Pfam" id="PF00005">
    <property type="entry name" value="ABC_tran"/>
    <property type="match status" value="1"/>
</dbReference>
<dbReference type="GO" id="GO:0008233">
    <property type="term" value="F:peptidase activity"/>
    <property type="evidence" value="ECO:0007669"/>
    <property type="project" value="InterPro"/>
</dbReference>
<keyword evidence="2" id="KW-0813">Transport</keyword>
<dbReference type="InterPro" id="IPR003439">
    <property type="entry name" value="ABC_transporter-like_ATP-bd"/>
</dbReference>
<evidence type="ECO:0000256" key="2">
    <source>
        <dbReference type="ARBA" id="ARBA00022448"/>
    </source>
</evidence>
<dbReference type="GO" id="GO:0034040">
    <property type="term" value="F:ATPase-coupled lipid transmembrane transporter activity"/>
    <property type="evidence" value="ECO:0007669"/>
    <property type="project" value="TreeGrafter"/>
</dbReference>
<dbReference type="CDD" id="cd18567">
    <property type="entry name" value="ABC_6TM_CvaB_RaxB_like"/>
    <property type="match status" value="1"/>
</dbReference>
<comment type="similarity">
    <text evidence="11">Belongs to the ABC transporter superfamily. Cyclolysin exporter (TC 3.A.1.109.2) family.</text>
</comment>
<dbReference type="PROSITE" id="PS50990">
    <property type="entry name" value="PEPTIDASE_C39"/>
    <property type="match status" value="1"/>
</dbReference>
<feature type="transmembrane region" description="Helical" evidence="13">
    <location>
        <begin position="390"/>
        <end position="413"/>
    </location>
</feature>
<dbReference type="Proteomes" id="UP000229897">
    <property type="component" value="Chromosome"/>
</dbReference>
<evidence type="ECO:0000259" key="15">
    <source>
        <dbReference type="PROSITE" id="PS50929"/>
    </source>
</evidence>
<dbReference type="InterPro" id="IPR017871">
    <property type="entry name" value="ABC_transporter-like_CS"/>
</dbReference>
<feature type="domain" description="Peptidase C39" evidence="16">
    <location>
        <begin position="3"/>
        <end position="122"/>
    </location>
</feature>
<evidence type="ECO:0000256" key="5">
    <source>
        <dbReference type="ARBA" id="ARBA00022735"/>
    </source>
</evidence>
<evidence type="ECO:0000313" key="18">
    <source>
        <dbReference type="Proteomes" id="UP000229897"/>
    </source>
</evidence>
<evidence type="ECO:0000256" key="3">
    <source>
        <dbReference type="ARBA" id="ARBA00022475"/>
    </source>
</evidence>
<dbReference type="SUPFAM" id="SSF52540">
    <property type="entry name" value="P-loop containing nucleoside triphosphate hydrolases"/>
    <property type="match status" value="1"/>
</dbReference>
<dbReference type="OrthoDB" id="8554730at2"/>
<dbReference type="EMBL" id="CP024608">
    <property type="protein sequence ID" value="ATQ77480.1"/>
    <property type="molecule type" value="Genomic_DNA"/>
</dbReference>
<feature type="transmembrane region" description="Helical" evidence="13">
    <location>
        <begin position="149"/>
        <end position="169"/>
    </location>
</feature>
<evidence type="ECO:0000256" key="12">
    <source>
        <dbReference type="ARBA" id="ARBA00072252"/>
    </source>
</evidence>
<dbReference type="Gene3D" id="3.40.50.300">
    <property type="entry name" value="P-loop containing nucleotide triphosphate hydrolases"/>
    <property type="match status" value="1"/>
</dbReference>
<evidence type="ECO:0000256" key="4">
    <source>
        <dbReference type="ARBA" id="ARBA00022692"/>
    </source>
</evidence>
<dbReference type="PANTHER" id="PTHR24221:SF606">
    <property type="entry name" value="COLICIN V SECRETION-PROCESSING ATP-BINDING PROTEIN"/>
    <property type="match status" value="1"/>
</dbReference>
<gene>
    <name evidence="17" type="ORF">CR152_25480</name>
</gene>
<dbReference type="SUPFAM" id="SSF90123">
    <property type="entry name" value="ABC transporter transmembrane region"/>
    <property type="match status" value="1"/>
</dbReference>
<dbReference type="PROSITE" id="PS50893">
    <property type="entry name" value="ABC_TRANSPORTER_2"/>
    <property type="match status" value="1"/>
</dbReference>
<evidence type="ECO:0000256" key="10">
    <source>
        <dbReference type="ARBA" id="ARBA00055355"/>
    </source>
</evidence>